<name>A0ABY5NKA4_9MICO</name>
<evidence type="ECO:0000256" key="2">
    <source>
        <dbReference type="ARBA" id="ARBA00022475"/>
    </source>
</evidence>
<dbReference type="InterPro" id="IPR051211">
    <property type="entry name" value="PG_lysyltransferase"/>
</dbReference>
<keyword evidence="2" id="KW-1003">Cell membrane</keyword>
<evidence type="ECO:0000256" key="1">
    <source>
        <dbReference type="ARBA" id="ARBA00004651"/>
    </source>
</evidence>
<feature type="domain" description="Phosphatidylglycerol lysyltransferase C-terminal" evidence="6">
    <location>
        <begin position="4"/>
        <end position="127"/>
    </location>
</feature>
<evidence type="ECO:0000256" key="4">
    <source>
        <dbReference type="ARBA" id="ARBA00022989"/>
    </source>
</evidence>
<keyword evidence="8" id="KW-1185">Reference proteome</keyword>
<keyword evidence="4" id="KW-1133">Transmembrane helix</keyword>
<evidence type="ECO:0000256" key="3">
    <source>
        <dbReference type="ARBA" id="ARBA00022692"/>
    </source>
</evidence>
<evidence type="ECO:0000313" key="8">
    <source>
        <dbReference type="Proteomes" id="UP001054811"/>
    </source>
</evidence>
<keyword evidence="3" id="KW-0812">Transmembrane</keyword>
<gene>
    <name evidence="7" type="ORF">L2X98_20035</name>
</gene>
<dbReference type="EMBL" id="CP091139">
    <property type="protein sequence ID" value="UUT35595.1"/>
    <property type="molecule type" value="Genomic_DNA"/>
</dbReference>
<dbReference type="Pfam" id="PF09924">
    <property type="entry name" value="LPG_synthase_C"/>
    <property type="match status" value="1"/>
</dbReference>
<protein>
    <submittedName>
        <fullName evidence="7">DUF2156 domain-containing protein</fullName>
    </submittedName>
</protein>
<comment type="subcellular location">
    <subcellularLocation>
        <location evidence="1">Cell membrane</location>
        <topology evidence="1">Multi-pass membrane protein</topology>
    </subcellularLocation>
</comment>
<keyword evidence="5" id="KW-0472">Membrane</keyword>
<dbReference type="InterPro" id="IPR024320">
    <property type="entry name" value="LPG_synthase_C"/>
</dbReference>
<dbReference type="Proteomes" id="UP001054811">
    <property type="component" value="Chromosome"/>
</dbReference>
<evidence type="ECO:0000313" key="7">
    <source>
        <dbReference type="EMBL" id="UUT35595.1"/>
    </source>
</evidence>
<dbReference type="RefSeq" id="WP_259612204.1">
    <property type="nucleotide sequence ID" value="NZ_CP091139.2"/>
</dbReference>
<accession>A0ABY5NKA4</accession>
<sequence length="166" mass="18382">MWRLLAVDASGDLQAITSWLPNWRDGMLVGWTLDFMRRGDEAMAEIMVYLIATAALRMRDEGVESMSLSGAPFARRASSTGNSPPAASLVSRLLAWLADVLEPVYGFRSLFAFKMKFHPELDSIHMAYADVASLPTAGRAITRAYLPAASPRQTLALMRMLSERSR</sequence>
<reference evidence="7" key="1">
    <citation type="submission" date="2022-01" db="EMBL/GenBank/DDBJ databases">
        <title>Microbacterium eymi and Microbacterium rhizovicinus sp. nov., isolated from the rhizospheric soil of Elymus tsukushiensis, a plant native to the Dokdo Islands, Republic of Korea.</title>
        <authorList>
            <person name="Hwang Y.J."/>
        </authorList>
    </citation>
    <scope>NUCLEOTIDE SEQUENCE</scope>
    <source>
        <strain evidence="7">KUDC0405</strain>
    </source>
</reference>
<dbReference type="PANTHER" id="PTHR34697:SF2">
    <property type="entry name" value="PHOSPHATIDYLGLYCEROL LYSYLTRANSFERASE"/>
    <property type="match status" value="1"/>
</dbReference>
<dbReference type="PANTHER" id="PTHR34697">
    <property type="entry name" value="PHOSPHATIDYLGLYCEROL LYSYLTRANSFERASE"/>
    <property type="match status" value="1"/>
</dbReference>
<evidence type="ECO:0000256" key="5">
    <source>
        <dbReference type="ARBA" id="ARBA00023136"/>
    </source>
</evidence>
<organism evidence="7 8">
    <name type="scientific">Microbacterium elymi</name>
    <dbReference type="NCBI Taxonomy" id="2909587"/>
    <lineage>
        <taxon>Bacteria</taxon>
        <taxon>Bacillati</taxon>
        <taxon>Actinomycetota</taxon>
        <taxon>Actinomycetes</taxon>
        <taxon>Micrococcales</taxon>
        <taxon>Microbacteriaceae</taxon>
        <taxon>Microbacterium</taxon>
    </lineage>
</organism>
<evidence type="ECO:0000259" key="6">
    <source>
        <dbReference type="Pfam" id="PF09924"/>
    </source>
</evidence>
<proteinExistence type="predicted"/>